<dbReference type="PANTHER" id="PTHR31901">
    <property type="entry name" value="GH3 DOMAIN-CONTAINING PROTEIN"/>
    <property type="match status" value="1"/>
</dbReference>
<dbReference type="Pfam" id="PF23571">
    <property type="entry name" value="GH3_M"/>
    <property type="match status" value="1"/>
</dbReference>
<keyword evidence="4" id="KW-1185">Reference proteome</keyword>
<sequence>MIFFRTLLSRTLHQASYFLSKRGENQFLLASKDVENSQKYVLKNILKNINNSENATKHKLSAYSSLKYFQEQVPITDYEYWSETIKQQQEEEINLLANTECQRYQPTSGSTAKIKWIPYTKPFLEELDNAIAPWLADMYRNYPKIKDGKHYWSLSWVPNNLRNKLTASINNDLQLLPWWKQFFMAGTMAVPESISLAESSDESFFATACYLLSCSDLSFISVWSPTFALSLLEFIKQHQQEIAQVLASGEWPKEYPGLINIDTPKNIQSSRLLLKWDGIIDEKFTTAIWPKLTLISAWDTSSSKIWAEKLQKIFPHSEFQGKGLWATEGVTSIPYGKQFPLALNSHFYEFEDLDTQKIIYSWQLIEGMCVRPIISSANGLLRYAMKDQLKVTGFINSCPCFEFIGRIEGTDMVGEKLSPETAVQLLNAFNLEQDITPITLIAMPANKQHDKPCYLLLCENDNSLVDKDLAKRSAELSEQLESTLSQHFHYQLARELGQLGSARVSIQQDALALYANHKVEQGMVKGNIKVEPLILWQNQDFLIIQKARRSKEKNIKTAGPKAGELV</sequence>
<feature type="domain" description="GH3 middle" evidence="1">
    <location>
        <begin position="341"/>
        <end position="406"/>
    </location>
</feature>
<gene>
    <name evidence="3" type="ORF">OLEAN_C03250</name>
</gene>
<dbReference type="GO" id="GO:0016881">
    <property type="term" value="F:acid-amino acid ligase activity"/>
    <property type="evidence" value="ECO:0007669"/>
    <property type="project" value="TreeGrafter"/>
</dbReference>
<dbReference type="GO" id="GO:0005737">
    <property type="term" value="C:cytoplasm"/>
    <property type="evidence" value="ECO:0007669"/>
    <property type="project" value="TreeGrafter"/>
</dbReference>
<protein>
    <submittedName>
        <fullName evidence="3">GH3 auxin-responsive promoter family protein</fullName>
    </submittedName>
</protein>
<evidence type="ECO:0000313" key="3">
    <source>
        <dbReference type="EMBL" id="CCK74501.1"/>
    </source>
</evidence>
<dbReference type="InterPro" id="IPR055378">
    <property type="entry name" value="GH3_C"/>
</dbReference>
<dbReference type="OrthoDB" id="9807441at2"/>
<dbReference type="InterPro" id="IPR004993">
    <property type="entry name" value="GH3"/>
</dbReference>
<reference evidence="3 4" key="1">
    <citation type="journal article" date="2013" name="Nat. Commun.">
        <title>Genome sequence and functional genomic analysis of the oil-degrading bacterium Oleispira antarctica.</title>
        <authorList>
            <person name="Kube M."/>
            <person name="Chernikova T.N."/>
            <person name="Al-Ramahi Y."/>
            <person name="Beloqui A."/>
            <person name="Lopez-Cortez N."/>
            <person name="Guazzaroni M.E."/>
            <person name="Heipieper H.J."/>
            <person name="Klages S."/>
            <person name="Kotsyurbenko O.R."/>
            <person name="Langer I."/>
            <person name="Nechitaylo T.Y."/>
            <person name="Lunsdorf H."/>
            <person name="Fernandez M."/>
            <person name="Juarez S."/>
            <person name="Ciordia S."/>
            <person name="Singer A."/>
            <person name="Kagan O."/>
            <person name="Egorova O."/>
            <person name="Petit P.A."/>
            <person name="Stogios P."/>
            <person name="Kim Y."/>
            <person name="Tchigvintsev A."/>
            <person name="Flick R."/>
            <person name="Denaro R."/>
            <person name="Genovese M."/>
            <person name="Albar J.P."/>
            <person name="Reva O.N."/>
            <person name="Martinez-Gomariz M."/>
            <person name="Tran H."/>
            <person name="Ferrer M."/>
            <person name="Savchenko A."/>
            <person name="Yakunin A.F."/>
            <person name="Yakimov M.M."/>
            <person name="Golyshina O.V."/>
            <person name="Reinhardt R."/>
            <person name="Golyshin P.N."/>
        </authorList>
    </citation>
    <scope>NUCLEOTIDE SEQUENCE [LARGE SCALE GENOMIC DNA]</scope>
</reference>
<dbReference type="Pfam" id="PF23572">
    <property type="entry name" value="GH3_C"/>
    <property type="match status" value="1"/>
</dbReference>
<dbReference type="PATRIC" id="fig|698738.3.peg.336"/>
<name>R4YJL5_OLEAN</name>
<dbReference type="Proteomes" id="UP000032749">
    <property type="component" value="Chromosome"/>
</dbReference>
<accession>R4YJL5</accession>
<dbReference type="KEGG" id="oai:OLEAN_C03250"/>
<dbReference type="InterPro" id="IPR055377">
    <property type="entry name" value="GH3_M"/>
</dbReference>
<dbReference type="EMBL" id="FO203512">
    <property type="protein sequence ID" value="CCK74501.1"/>
    <property type="molecule type" value="Genomic_DNA"/>
</dbReference>
<organism evidence="3 4">
    <name type="scientific">Oleispira antarctica RB-8</name>
    <dbReference type="NCBI Taxonomy" id="698738"/>
    <lineage>
        <taxon>Bacteria</taxon>
        <taxon>Pseudomonadati</taxon>
        <taxon>Pseudomonadota</taxon>
        <taxon>Gammaproteobacteria</taxon>
        <taxon>Oceanospirillales</taxon>
        <taxon>Oceanospirillaceae</taxon>
        <taxon>Oleispira</taxon>
    </lineage>
</organism>
<evidence type="ECO:0000259" key="2">
    <source>
        <dbReference type="Pfam" id="PF23572"/>
    </source>
</evidence>
<dbReference type="HOGENOM" id="CLU_016249_3_1_6"/>
<proteinExistence type="predicted"/>
<dbReference type="PANTHER" id="PTHR31901:SF9">
    <property type="entry name" value="GH3 DOMAIN-CONTAINING PROTEIN"/>
    <property type="match status" value="1"/>
</dbReference>
<feature type="domain" description="GH3 C-terminal" evidence="2">
    <location>
        <begin position="442"/>
        <end position="535"/>
    </location>
</feature>
<dbReference type="AlphaFoldDB" id="R4YJL5"/>
<dbReference type="Pfam" id="PF03321">
    <property type="entry name" value="GH3"/>
    <property type="match status" value="1"/>
</dbReference>
<evidence type="ECO:0000313" key="4">
    <source>
        <dbReference type="Proteomes" id="UP000032749"/>
    </source>
</evidence>
<dbReference type="STRING" id="698738.OLEAN_C03250"/>
<evidence type="ECO:0000259" key="1">
    <source>
        <dbReference type="Pfam" id="PF23571"/>
    </source>
</evidence>